<protein>
    <submittedName>
        <fullName evidence="1">Uncharacterized protein</fullName>
    </submittedName>
</protein>
<evidence type="ECO:0000313" key="2">
    <source>
        <dbReference type="Proteomes" id="UP000241341"/>
    </source>
</evidence>
<sequence>MARFSRKVKPCPWAPTVALLTEREAKVRKLQAEGTPDARRQLKKMRDVMYDTDPAAPAAGLAWNPDGREYMRGSSAKCDRINSGYNAKGKIPCHG</sequence>
<reference evidence="1 2" key="1">
    <citation type="submission" date="2018-01" db="EMBL/GenBank/DDBJ databases">
        <title>Pseudomonas phages infecting Pseudomonas sp. isolated from Prunus avium.</title>
        <authorList>
            <person name="Colberg O."/>
            <person name="Byth Carstens A."/>
        </authorList>
    </citation>
    <scope>NUCLEOTIDE SEQUENCE [LARGE SCALE GENOMIC DNA]</scope>
</reference>
<proteinExistence type="predicted"/>
<organism evidence="1 2">
    <name type="scientific">Pseudomonas phage PollyC</name>
    <dbReference type="NCBI Taxonomy" id="2079290"/>
    <lineage>
        <taxon>Viruses</taxon>
        <taxon>Duplodnaviria</taxon>
        <taxon>Heunggongvirae</taxon>
        <taxon>Uroviricota</taxon>
        <taxon>Caudoviricetes</taxon>
        <taxon>Autographivirales</taxon>
        <taxon>Autonotataviridae</taxon>
        <taxon>Pollyceevirus</taxon>
        <taxon>Pollyceevirus pollyC</taxon>
    </lineage>
</organism>
<accession>A0A2K9VI44</accession>
<dbReference type="EMBL" id="MG775261">
    <property type="protein sequence ID" value="AUV61958.1"/>
    <property type="molecule type" value="Genomic_DNA"/>
</dbReference>
<keyword evidence="2" id="KW-1185">Reference proteome</keyword>
<evidence type="ECO:0000313" key="1">
    <source>
        <dbReference type="EMBL" id="AUV61958.1"/>
    </source>
</evidence>
<dbReference type="Proteomes" id="UP000241341">
    <property type="component" value="Segment"/>
</dbReference>
<dbReference type="OrthoDB" id="20073at10239"/>
<name>A0A2K9VI44_9CAUD</name>
<gene>
    <name evidence="1" type="ORF">PsPhPollyC_gp02</name>
</gene>